<feature type="transmembrane region" description="Helical" evidence="2">
    <location>
        <begin position="149"/>
        <end position="167"/>
    </location>
</feature>
<keyword evidence="4" id="KW-0456">Lyase</keyword>
<dbReference type="Pfam" id="PF13602">
    <property type="entry name" value="ADH_zinc_N_2"/>
    <property type="match status" value="1"/>
</dbReference>
<dbReference type="InterPro" id="IPR013154">
    <property type="entry name" value="ADH-like_N"/>
</dbReference>
<dbReference type="SUPFAM" id="SSF51735">
    <property type="entry name" value="NAD(P)-binding Rossmann-fold domains"/>
    <property type="match status" value="1"/>
</dbReference>
<dbReference type="InterPro" id="IPR011032">
    <property type="entry name" value="GroES-like_sf"/>
</dbReference>
<dbReference type="InterPro" id="IPR014182">
    <property type="entry name" value="ADH_Zn_typ-1"/>
</dbReference>
<dbReference type="SUPFAM" id="SSF50129">
    <property type="entry name" value="GroES-like"/>
    <property type="match status" value="1"/>
</dbReference>
<gene>
    <name evidence="4" type="ORF">MNBD_NITROSPIRAE01-1678</name>
</gene>
<keyword evidence="4" id="KW-0560">Oxidoreductase</keyword>
<proteinExistence type="predicted"/>
<keyword evidence="2" id="KW-1133">Transmembrane helix</keyword>
<evidence type="ECO:0000256" key="2">
    <source>
        <dbReference type="SAM" id="Phobius"/>
    </source>
</evidence>
<evidence type="ECO:0000313" key="4">
    <source>
        <dbReference type="EMBL" id="VAX26409.1"/>
    </source>
</evidence>
<dbReference type="CDD" id="cd08252">
    <property type="entry name" value="AL_MDR"/>
    <property type="match status" value="1"/>
</dbReference>
<dbReference type="EC" id="1.1.1.-" evidence="4"/>
<dbReference type="InterPro" id="IPR051603">
    <property type="entry name" value="Zinc-ADH_QOR/CCCR"/>
</dbReference>
<dbReference type="EMBL" id="UOGF01000011">
    <property type="protein sequence ID" value="VAX26409.1"/>
    <property type="molecule type" value="Genomic_DNA"/>
</dbReference>
<accession>A0A3B1C882</accession>
<evidence type="ECO:0000259" key="3">
    <source>
        <dbReference type="SMART" id="SM00829"/>
    </source>
</evidence>
<dbReference type="PANTHER" id="PTHR44154:SF1">
    <property type="entry name" value="QUINONE OXIDOREDUCTASE"/>
    <property type="match status" value="1"/>
</dbReference>
<dbReference type="GO" id="GO:0016829">
    <property type="term" value="F:lyase activity"/>
    <property type="evidence" value="ECO:0007669"/>
    <property type="project" value="UniProtKB-KW"/>
</dbReference>
<protein>
    <submittedName>
        <fullName evidence="4">Bifunctional protein: zinc-containing alcohol dehydrogenase quinone oxidoreductase ( NADPH:quinone reductase) Similar to arginate lyase</fullName>
        <ecNumber evidence="4">1.1.1.-</ecNumber>
    </submittedName>
</protein>
<sequence>MKAVGYQHALPITDVNALLDIELPRPLVTGKDVLVRVEAVSVNPVDTKIRARDNPSEGTFEILGWDATGVVESVGSEVRQFSPGDKVWYAGAIDRPGTNMEYHLVDERIIAKMPSSLNYAEAAALPLTAITAWELLFDRLKITKKQKGTLLIIGAAGGVGSIMIQLAKELTNLTIIATASRPETREWVLSLGADDVLDHNQSLVSQLQDSGYNDVIYVASLTHTAAHLSEIASLISPQGDLAVIDDPKTFDIMPFKTKSIAIHWELMFTRSLFKTQDMVEQHHLLTQVADLVDQGRIKTTMIKNFGTINAKNLIKAHALLESGKSIGKIVLAGYDR</sequence>
<reference evidence="4" key="1">
    <citation type="submission" date="2018-06" db="EMBL/GenBank/DDBJ databases">
        <authorList>
            <person name="Zhirakovskaya E."/>
        </authorList>
    </citation>
    <scope>NUCLEOTIDE SEQUENCE</scope>
</reference>
<dbReference type="GO" id="GO:0016491">
    <property type="term" value="F:oxidoreductase activity"/>
    <property type="evidence" value="ECO:0007669"/>
    <property type="project" value="UniProtKB-KW"/>
</dbReference>
<dbReference type="InterPro" id="IPR020843">
    <property type="entry name" value="ER"/>
</dbReference>
<keyword evidence="2" id="KW-0472">Membrane</keyword>
<dbReference type="InterPro" id="IPR036291">
    <property type="entry name" value="NAD(P)-bd_dom_sf"/>
</dbReference>
<dbReference type="Gene3D" id="3.40.50.720">
    <property type="entry name" value="NAD(P)-binding Rossmann-like Domain"/>
    <property type="match status" value="1"/>
</dbReference>
<dbReference type="PANTHER" id="PTHR44154">
    <property type="entry name" value="QUINONE OXIDOREDUCTASE"/>
    <property type="match status" value="1"/>
</dbReference>
<dbReference type="AlphaFoldDB" id="A0A3B1C882"/>
<keyword evidence="2" id="KW-0812">Transmembrane</keyword>
<dbReference type="SMART" id="SM00829">
    <property type="entry name" value="PKS_ER"/>
    <property type="match status" value="1"/>
</dbReference>
<dbReference type="Pfam" id="PF08240">
    <property type="entry name" value="ADH_N"/>
    <property type="match status" value="1"/>
</dbReference>
<organism evidence="4">
    <name type="scientific">hydrothermal vent metagenome</name>
    <dbReference type="NCBI Taxonomy" id="652676"/>
    <lineage>
        <taxon>unclassified sequences</taxon>
        <taxon>metagenomes</taxon>
        <taxon>ecological metagenomes</taxon>
    </lineage>
</organism>
<keyword evidence="1" id="KW-0521">NADP</keyword>
<dbReference type="Gene3D" id="3.90.180.10">
    <property type="entry name" value="Medium-chain alcohol dehydrogenases, catalytic domain"/>
    <property type="match status" value="1"/>
</dbReference>
<dbReference type="GO" id="GO:0008270">
    <property type="term" value="F:zinc ion binding"/>
    <property type="evidence" value="ECO:0007669"/>
    <property type="project" value="InterPro"/>
</dbReference>
<evidence type="ECO:0000256" key="1">
    <source>
        <dbReference type="ARBA" id="ARBA00022857"/>
    </source>
</evidence>
<name>A0A3B1C882_9ZZZZ</name>
<dbReference type="NCBIfam" id="TIGR02817">
    <property type="entry name" value="adh_fam_1"/>
    <property type="match status" value="1"/>
</dbReference>
<feature type="domain" description="Enoyl reductase (ER)" evidence="3">
    <location>
        <begin position="16"/>
        <end position="331"/>
    </location>
</feature>